<accession>X0WLL6</accession>
<organism evidence="1">
    <name type="scientific">marine sediment metagenome</name>
    <dbReference type="NCBI Taxonomy" id="412755"/>
    <lineage>
        <taxon>unclassified sequences</taxon>
        <taxon>metagenomes</taxon>
        <taxon>ecological metagenomes</taxon>
    </lineage>
</organism>
<name>X0WLL6_9ZZZZ</name>
<sequence length="33" mass="3936">MKITEVYLDGTLYDGYANWESLTKEIVRNDELR</sequence>
<evidence type="ECO:0000313" key="1">
    <source>
        <dbReference type="EMBL" id="GAG13576.1"/>
    </source>
</evidence>
<protein>
    <submittedName>
        <fullName evidence="1">Uncharacterized protein</fullName>
    </submittedName>
</protein>
<comment type="caution">
    <text evidence="1">The sequence shown here is derived from an EMBL/GenBank/DDBJ whole genome shotgun (WGS) entry which is preliminary data.</text>
</comment>
<dbReference type="EMBL" id="BARS01023712">
    <property type="protein sequence ID" value="GAG13576.1"/>
    <property type="molecule type" value="Genomic_DNA"/>
</dbReference>
<reference evidence="1" key="1">
    <citation type="journal article" date="2014" name="Front. Microbiol.">
        <title>High frequency of phylogenetically diverse reductive dehalogenase-homologous genes in deep subseafloor sedimentary metagenomes.</title>
        <authorList>
            <person name="Kawai M."/>
            <person name="Futagami T."/>
            <person name="Toyoda A."/>
            <person name="Takaki Y."/>
            <person name="Nishi S."/>
            <person name="Hori S."/>
            <person name="Arai W."/>
            <person name="Tsubouchi T."/>
            <person name="Morono Y."/>
            <person name="Uchiyama I."/>
            <person name="Ito T."/>
            <person name="Fujiyama A."/>
            <person name="Inagaki F."/>
            <person name="Takami H."/>
        </authorList>
    </citation>
    <scope>NUCLEOTIDE SEQUENCE</scope>
    <source>
        <strain evidence="1">Expedition CK06-06</strain>
    </source>
</reference>
<dbReference type="AlphaFoldDB" id="X0WLL6"/>
<proteinExistence type="predicted"/>
<feature type="non-terminal residue" evidence="1">
    <location>
        <position position="33"/>
    </location>
</feature>
<gene>
    <name evidence="1" type="ORF">S01H1_37741</name>
</gene>